<dbReference type="SUPFAM" id="SSF89447">
    <property type="entry name" value="AbrB/MazE/MraZ-like"/>
    <property type="match status" value="1"/>
</dbReference>
<dbReference type="EMBL" id="MTEI01000007">
    <property type="protein sequence ID" value="OQW87602.1"/>
    <property type="molecule type" value="Genomic_DNA"/>
</dbReference>
<gene>
    <name evidence="1" type="ORF">BWK72_11795</name>
</gene>
<dbReference type="Gene3D" id="2.10.260.10">
    <property type="match status" value="1"/>
</dbReference>
<name>A0A1W9KT33_9BURK</name>
<protein>
    <submittedName>
        <fullName evidence="1">Uncharacterized protein</fullName>
    </submittedName>
</protein>
<reference evidence="1 2" key="1">
    <citation type="submission" date="2017-01" db="EMBL/GenBank/DDBJ databases">
        <title>Novel large sulfur bacteria in the metagenomes of groundwater-fed chemosynthetic microbial mats in the Lake Huron basin.</title>
        <authorList>
            <person name="Sharrar A.M."/>
            <person name="Flood B.E."/>
            <person name="Bailey J.V."/>
            <person name="Jones D.S."/>
            <person name="Biddanda B."/>
            <person name="Ruberg S.A."/>
            <person name="Marcus D.N."/>
            <person name="Dick G.J."/>
        </authorList>
    </citation>
    <scope>NUCLEOTIDE SEQUENCE [LARGE SCALE GENOMIC DNA]</scope>
    <source>
        <strain evidence="1">A7</strain>
    </source>
</reference>
<organism evidence="1 2">
    <name type="scientific">Rhodoferax ferrireducens</name>
    <dbReference type="NCBI Taxonomy" id="192843"/>
    <lineage>
        <taxon>Bacteria</taxon>
        <taxon>Pseudomonadati</taxon>
        <taxon>Pseudomonadota</taxon>
        <taxon>Betaproteobacteria</taxon>
        <taxon>Burkholderiales</taxon>
        <taxon>Comamonadaceae</taxon>
        <taxon>Rhodoferax</taxon>
    </lineage>
</organism>
<dbReference type="InterPro" id="IPR037914">
    <property type="entry name" value="SpoVT-AbrB_sf"/>
</dbReference>
<proteinExistence type="predicted"/>
<accession>A0A1W9KT33</accession>
<comment type="caution">
    <text evidence="1">The sequence shown here is derived from an EMBL/GenBank/DDBJ whole genome shotgun (WGS) entry which is preliminary data.</text>
</comment>
<evidence type="ECO:0000313" key="2">
    <source>
        <dbReference type="Proteomes" id="UP000192505"/>
    </source>
</evidence>
<dbReference type="Proteomes" id="UP000192505">
    <property type="component" value="Unassembled WGS sequence"/>
</dbReference>
<dbReference type="AlphaFoldDB" id="A0A1W9KT33"/>
<evidence type="ECO:0000313" key="1">
    <source>
        <dbReference type="EMBL" id="OQW87602.1"/>
    </source>
</evidence>
<sequence length="110" mass="11939">MQPTVTAEQTIQEWGNGLAVRITAPVARAAHFALGLPVRVEMVEEGVLLRTLGQPRLTLAQKLKVFDLAVHGGEVMHTKMPLATFNQLARQGTFRWVASSGLPRNSPPAS</sequence>